<sequence length="211" mass="22529">MPFTELVLPKLKTGAEVKAAFAANWPLSAKILASQSTIPRAFFGSVISENGITSTQEESKPIIVIEWIKEEAFKSFLASEDFKAFAGPMKPLSAGPAELQLFDTDKGPLEVASAPVMEIIRVQLTEDPQSAMAARESWKALVNAIGPALPVTSGTSLNLKDKVLMGTVGWNSLEVRLSTLDTSAARTALSKLRDLGESSSILIKVGPIKTS</sequence>
<accession>A0A2J6RST5</accession>
<evidence type="ECO:0000313" key="2">
    <source>
        <dbReference type="Proteomes" id="UP000235786"/>
    </source>
</evidence>
<proteinExistence type="predicted"/>
<evidence type="ECO:0000313" key="1">
    <source>
        <dbReference type="EMBL" id="PMD41586.1"/>
    </source>
</evidence>
<dbReference type="AlphaFoldDB" id="A0A2J6RST5"/>
<keyword evidence="2" id="KW-1185">Reference proteome</keyword>
<evidence type="ECO:0008006" key="3">
    <source>
        <dbReference type="Google" id="ProtNLM"/>
    </source>
</evidence>
<gene>
    <name evidence="1" type="ORF">L207DRAFT_528198</name>
</gene>
<dbReference type="OrthoDB" id="4425169at2759"/>
<dbReference type="STRING" id="1149755.A0A2J6RST5"/>
<dbReference type="EMBL" id="KZ613944">
    <property type="protein sequence ID" value="PMD41586.1"/>
    <property type="molecule type" value="Genomic_DNA"/>
</dbReference>
<protein>
    <recommendedName>
        <fullName evidence="3">ABM domain-containing protein</fullName>
    </recommendedName>
</protein>
<dbReference type="InterPro" id="IPR011008">
    <property type="entry name" value="Dimeric_a/b-barrel"/>
</dbReference>
<name>A0A2J6RST5_HYAVF</name>
<dbReference type="Gene3D" id="3.30.70.100">
    <property type="match status" value="1"/>
</dbReference>
<dbReference type="Proteomes" id="UP000235786">
    <property type="component" value="Unassembled WGS sequence"/>
</dbReference>
<organism evidence="1 2">
    <name type="scientific">Hyaloscypha variabilis (strain UAMH 11265 / GT02V1 / F)</name>
    <name type="common">Meliniomyces variabilis</name>
    <dbReference type="NCBI Taxonomy" id="1149755"/>
    <lineage>
        <taxon>Eukaryota</taxon>
        <taxon>Fungi</taxon>
        <taxon>Dikarya</taxon>
        <taxon>Ascomycota</taxon>
        <taxon>Pezizomycotina</taxon>
        <taxon>Leotiomycetes</taxon>
        <taxon>Helotiales</taxon>
        <taxon>Hyaloscyphaceae</taxon>
        <taxon>Hyaloscypha</taxon>
        <taxon>Hyaloscypha variabilis</taxon>
    </lineage>
</organism>
<reference evidence="1 2" key="1">
    <citation type="submission" date="2016-04" db="EMBL/GenBank/DDBJ databases">
        <title>A degradative enzymes factory behind the ericoid mycorrhizal symbiosis.</title>
        <authorList>
            <consortium name="DOE Joint Genome Institute"/>
            <person name="Martino E."/>
            <person name="Morin E."/>
            <person name="Grelet G."/>
            <person name="Kuo A."/>
            <person name="Kohler A."/>
            <person name="Daghino S."/>
            <person name="Barry K."/>
            <person name="Choi C."/>
            <person name="Cichocki N."/>
            <person name="Clum A."/>
            <person name="Copeland A."/>
            <person name="Hainaut M."/>
            <person name="Haridas S."/>
            <person name="Labutti K."/>
            <person name="Lindquist E."/>
            <person name="Lipzen A."/>
            <person name="Khouja H.-R."/>
            <person name="Murat C."/>
            <person name="Ohm R."/>
            <person name="Olson A."/>
            <person name="Spatafora J."/>
            <person name="Veneault-Fourrey C."/>
            <person name="Henrissat B."/>
            <person name="Grigoriev I."/>
            <person name="Martin F."/>
            <person name="Perotto S."/>
        </authorList>
    </citation>
    <scope>NUCLEOTIDE SEQUENCE [LARGE SCALE GENOMIC DNA]</scope>
    <source>
        <strain evidence="1 2">F</strain>
    </source>
</reference>
<dbReference type="SUPFAM" id="SSF54909">
    <property type="entry name" value="Dimeric alpha+beta barrel"/>
    <property type="match status" value="1"/>
</dbReference>